<accession>A0A9D1D9S4</accession>
<sequence>MKTDFFRCGMYGWCLEILWTGLHSLTNHDRKLMGVSSLHMFPIYGMAAFFRPLAARLSKYGTITRGCVYMCCIYAVEYLSGSYLKKRDCCPWDYSSSRYHINGIIRLDYAPLWFLTGLFYERAIAPRQHKSPSTLVDP</sequence>
<reference evidence="5" key="1">
    <citation type="submission" date="2020-10" db="EMBL/GenBank/DDBJ databases">
        <authorList>
            <person name="Gilroy R."/>
        </authorList>
    </citation>
    <scope>NUCLEOTIDE SEQUENCE</scope>
    <source>
        <strain evidence="5">ChiSjej4B22-8148</strain>
    </source>
</reference>
<dbReference type="PANTHER" id="PTHR31746:SF2">
    <property type="entry name" value="TRANSMEMBRANE PROTEIN 229A"/>
    <property type="match status" value="1"/>
</dbReference>
<dbReference type="AlphaFoldDB" id="A0A9D1D9S4"/>
<reference evidence="5" key="2">
    <citation type="journal article" date="2021" name="PeerJ">
        <title>Extensive microbial diversity within the chicken gut microbiome revealed by metagenomics and culture.</title>
        <authorList>
            <person name="Gilroy R."/>
            <person name="Ravi A."/>
            <person name="Getino M."/>
            <person name="Pursley I."/>
            <person name="Horton D.L."/>
            <person name="Alikhan N.F."/>
            <person name="Baker D."/>
            <person name="Gharbi K."/>
            <person name="Hall N."/>
            <person name="Watson M."/>
            <person name="Adriaenssens E.M."/>
            <person name="Foster-Nyarko E."/>
            <person name="Jarju S."/>
            <person name="Secka A."/>
            <person name="Antonio M."/>
            <person name="Oren A."/>
            <person name="Chaudhuri R.R."/>
            <person name="La Ragione R."/>
            <person name="Hildebrand F."/>
            <person name="Pallen M.J."/>
        </authorList>
    </citation>
    <scope>NUCLEOTIDE SEQUENCE</scope>
    <source>
        <strain evidence="5">ChiSjej4B22-8148</strain>
    </source>
</reference>
<dbReference type="Pfam" id="PF06541">
    <property type="entry name" value="ABC_trans_CmpB"/>
    <property type="match status" value="1"/>
</dbReference>
<dbReference type="EMBL" id="DVGK01000111">
    <property type="protein sequence ID" value="HIR14176.1"/>
    <property type="molecule type" value="Genomic_DNA"/>
</dbReference>
<proteinExistence type="predicted"/>
<dbReference type="GO" id="GO:0016020">
    <property type="term" value="C:membrane"/>
    <property type="evidence" value="ECO:0007669"/>
    <property type="project" value="UniProtKB-SubCell"/>
</dbReference>
<evidence type="ECO:0000256" key="2">
    <source>
        <dbReference type="ARBA" id="ARBA00022692"/>
    </source>
</evidence>
<dbReference type="Proteomes" id="UP000886757">
    <property type="component" value="Unassembled WGS sequence"/>
</dbReference>
<comment type="subcellular location">
    <subcellularLocation>
        <location evidence="1">Membrane</location>
        <topology evidence="1">Multi-pass membrane protein</topology>
    </subcellularLocation>
</comment>
<evidence type="ECO:0000313" key="5">
    <source>
        <dbReference type="EMBL" id="HIR14176.1"/>
    </source>
</evidence>
<comment type="caution">
    <text evidence="5">The sequence shown here is derived from an EMBL/GenBank/DDBJ whole genome shotgun (WGS) entry which is preliminary data.</text>
</comment>
<evidence type="ECO:0000313" key="6">
    <source>
        <dbReference type="Proteomes" id="UP000886757"/>
    </source>
</evidence>
<protein>
    <submittedName>
        <fullName evidence="5">Uncharacterized protein</fullName>
    </submittedName>
</protein>
<dbReference type="PANTHER" id="PTHR31746">
    <property type="entry name" value="TRANSMEMBRANE PROTEIN 229 FAMILY MEMBER"/>
    <property type="match status" value="1"/>
</dbReference>
<dbReference type="InterPro" id="IPR010540">
    <property type="entry name" value="CmpB_TMEM229"/>
</dbReference>
<name>A0A9D1D9S4_9FIRM</name>
<keyword evidence="4" id="KW-0472">Membrane</keyword>
<evidence type="ECO:0000256" key="4">
    <source>
        <dbReference type="ARBA" id="ARBA00023136"/>
    </source>
</evidence>
<evidence type="ECO:0000256" key="1">
    <source>
        <dbReference type="ARBA" id="ARBA00004141"/>
    </source>
</evidence>
<evidence type="ECO:0000256" key="3">
    <source>
        <dbReference type="ARBA" id="ARBA00022989"/>
    </source>
</evidence>
<keyword evidence="3" id="KW-1133">Transmembrane helix</keyword>
<organism evidence="5 6">
    <name type="scientific">Candidatus Choladousia intestinavium</name>
    <dbReference type="NCBI Taxonomy" id="2840727"/>
    <lineage>
        <taxon>Bacteria</taxon>
        <taxon>Bacillati</taxon>
        <taxon>Bacillota</taxon>
        <taxon>Clostridia</taxon>
        <taxon>Lachnospirales</taxon>
        <taxon>Lachnospiraceae</taxon>
        <taxon>Lachnospiraceae incertae sedis</taxon>
        <taxon>Candidatus Choladousia</taxon>
    </lineage>
</organism>
<gene>
    <name evidence="5" type="ORF">IAB31_09670</name>
</gene>
<keyword evidence="2" id="KW-0812">Transmembrane</keyword>